<evidence type="ECO:0000313" key="4">
    <source>
        <dbReference type="Proteomes" id="UP000215595"/>
    </source>
</evidence>
<keyword evidence="1" id="KW-0238">DNA-binding</keyword>
<reference evidence="3 4" key="1">
    <citation type="submission" date="2017-03" db="EMBL/GenBank/DDBJ databases">
        <title>Lifting the veil on microbial sulfur biogeochemistry in mining wastewaters.</title>
        <authorList>
            <person name="Kantor R.S."/>
            <person name="Colenbrander Nelson T."/>
            <person name="Marshall S."/>
            <person name="Bennett D."/>
            <person name="Apte S."/>
            <person name="Camacho D."/>
            <person name="Thomas B.C."/>
            <person name="Warren L.A."/>
            <person name="Banfield J.F."/>
        </authorList>
    </citation>
    <scope>NUCLEOTIDE SEQUENCE [LARGE SCALE GENOMIC DNA]</scope>
    <source>
        <strain evidence="3">32-69-9</strain>
    </source>
</reference>
<dbReference type="EMBL" id="NCEB01000050">
    <property type="protein sequence ID" value="OYX30083.1"/>
    <property type="molecule type" value="Genomic_DNA"/>
</dbReference>
<dbReference type="PANTHER" id="PTHR30204:SF15">
    <property type="entry name" value="BLL5018 PROTEIN"/>
    <property type="match status" value="1"/>
</dbReference>
<dbReference type="InterPro" id="IPR047057">
    <property type="entry name" value="MerR_fam"/>
</dbReference>
<dbReference type="AlphaFoldDB" id="A0A258FE54"/>
<evidence type="ECO:0000259" key="2">
    <source>
        <dbReference type="PROSITE" id="PS50937"/>
    </source>
</evidence>
<name>A0A258FE54_9CAUL</name>
<dbReference type="PANTHER" id="PTHR30204">
    <property type="entry name" value="REDOX-CYCLING DRUG-SENSING TRANSCRIPTIONAL ACTIVATOR SOXR"/>
    <property type="match status" value="1"/>
</dbReference>
<proteinExistence type="predicted"/>
<dbReference type="CDD" id="cd04765">
    <property type="entry name" value="HTH_MlrA-like_sg2"/>
    <property type="match status" value="1"/>
</dbReference>
<dbReference type="SMART" id="SM00422">
    <property type="entry name" value="HTH_MERR"/>
    <property type="match status" value="1"/>
</dbReference>
<dbReference type="InterPro" id="IPR009061">
    <property type="entry name" value="DNA-bd_dom_put_sf"/>
</dbReference>
<dbReference type="SUPFAM" id="SSF46955">
    <property type="entry name" value="Putative DNA-binding domain"/>
    <property type="match status" value="1"/>
</dbReference>
<organism evidence="3 4">
    <name type="scientific">Brevundimonas subvibrioides</name>
    <dbReference type="NCBI Taxonomy" id="74313"/>
    <lineage>
        <taxon>Bacteria</taxon>
        <taxon>Pseudomonadati</taxon>
        <taxon>Pseudomonadota</taxon>
        <taxon>Alphaproteobacteria</taxon>
        <taxon>Caulobacterales</taxon>
        <taxon>Caulobacteraceae</taxon>
        <taxon>Brevundimonas</taxon>
    </lineage>
</organism>
<dbReference type="InterPro" id="IPR000551">
    <property type="entry name" value="MerR-type_HTH_dom"/>
</dbReference>
<evidence type="ECO:0000313" key="3">
    <source>
        <dbReference type="EMBL" id="OYX30083.1"/>
    </source>
</evidence>
<dbReference type="Proteomes" id="UP000215595">
    <property type="component" value="Unassembled WGS sequence"/>
</dbReference>
<protein>
    <submittedName>
        <fullName evidence="3">MerR family transcriptional regulator</fullName>
    </submittedName>
</protein>
<accession>A0A258FE54</accession>
<dbReference type="Pfam" id="PF13411">
    <property type="entry name" value="MerR_1"/>
    <property type="match status" value="1"/>
</dbReference>
<sequence>MAKSPQAFRTISEAAEAVGAPQHVLRFWETKFPFVTPVKRAGGRRFYRPQDIVILKAIRRLLHDQGLTIRGVQRLHKEQGLAALAAYGEPGAAFTLEAGEGNAPASAPRDAVAIGGSSGGRLRAVLAEIEAARSRLDAVLAG</sequence>
<dbReference type="Gene3D" id="1.10.1660.10">
    <property type="match status" value="1"/>
</dbReference>
<dbReference type="PROSITE" id="PS50937">
    <property type="entry name" value="HTH_MERR_2"/>
    <property type="match status" value="1"/>
</dbReference>
<comment type="caution">
    <text evidence="3">The sequence shown here is derived from an EMBL/GenBank/DDBJ whole genome shotgun (WGS) entry which is preliminary data.</text>
</comment>
<gene>
    <name evidence="3" type="ORF">B7Z01_14965</name>
</gene>
<dbReference type="GO" id="GO:0003677">
    <property type="term" value="F:DNA binding"/>
    <property type="evidence" value="ECO:0007669"/>
    <property type="project" value="UniProtKB-KW"/>
</dbReference>
<dbReference type="GO" id="GO:0003700">
    <property type="term" value="F:DNA-binding transcription factor activity"/>
    <property type="evidence" value="ECO:0007669"/>
    <property type="project" value="InterPro"/>
</dbReference>
<feature type="domain" description="HTH merR-type" evidence="2">
    <location>
        <begin position="10"/>
        <end position="78"/>
    </location>
</feature>
<evidence type="ECO:0000256" key="1">
    <source>
        <dbReference type="ARBA" id="ARBA00023125"/>
    </source>
</evidence>